<dbReference type="PANTHER" id="PTHR30086:SF20">
    <property type="entry name" value="ARGININE EXPORTER PROTEIN ARGO-RELATED"/>
    <property type="match status" value="1"/>
</dbReference>
<feature type="transmembrane region" description="Helical" evidence="6">
    <location>
        <begin position="106"/>
        <end position="125"/>
    </location>
</feature>
<dbReference type="EMBL" id="BAABEY010000036">
    <property type="protein sequence ID" value="GAA4447868.1"/>
    <property type="molecule type" value="Genomic_DNA"/>
</dbReference>
<keyword evidence="5 6" id="KW-0472">Membrane</keyword>
<dbReference type="PANTHER" id="PTHR30086">
    <property type="entry name" value="ARGININE EXPORTER PROTEIN ARGO"/>
    <property type="match status" value="1"/>
</dbReference>
<feature type="transmembrane region" description="Helical" evidence="6">
    <location>
        <begin position="39"/>
        <end position="60"/>
    </location>
</feature>
<keyword evidence="2" id="KW-1003">Cell membrane</keyword>
<accession>A0ABP8MDY3</accession>
<keyword evidence="8" id="KW-1185">Reference proteome</keyword>
<evidence type="ECO:0000256" key="5">
    <source>
        <dbReference type="ARBA" id="ARBA00023136"/>
    </source>
</evidence>
<dbReference type="Pfam" id="PF01810">
    <property type="entry name" value="LysE"/>
    <property type="match status" value="1"/>
</dbReference>
<evidence type="ECO:0008006" key="9">
    <source>
        <dbReference type="Google" id="ProtNLM"/>
    </source>
</evidence>
<feature type="transmembrane region" description="Helical" evidence="6">
    <location>
        <begin position="6"/>
        <end position="27"/>
    </location>
</feature>
<evidence type="ECO:0000256" key="2">
    <source>
        <dbReference type="ARBA" id="ARBA00022475"/>
    </source>
</evidence>
<evidence type="ECO:0000313" key="7">
    <source>
        <dbReference type="EMBL" id="GAA4447868.1"/>
    </source>
</evidence>
<evidence type="ECO:0000256" key="6">
    <source>
        <dbReference type="SAM" id="Phobius"/>
    </source>
</evidence>
<evidence type="ECO:0000256" key="1">
    <source>
        <dbReference type="ARBA" id="ARBA00004651"/>
    </source>
</evidence>
<dbReference type="RefSeq" id="WP_345033103.1">
    <property type="nucleotide sequence ID" value="NZ_BAABEY010000036.1"/>
</dbReference>
<protein>
    <recommendedName>
        <fullName evidence="9">Lysine transporter LysE</fullName>
    </recommendedName>
</protein>
<evidence type="ECO:0000313" key="8">
    <source>
        <dbReference type="Proteomes" id="UP001501508"/>
    </source>
</evidence>
<organism evidence="7 8">
    <name type="scientific">Ravibacter arvi</name>
    <dbReference type="NCBI Taxonomy" id="2051041"/>
    <lineage>
        <taxon>Bacteria</taxon>
        <taxon>Pseudomonadati</taxon>
        <taxon>Bacteroidota</taxon>
        <taxon>Cytophagia</taxon>
        <taxon>Cytophagales</taxon>
        <taxon>Spirosomataceae</taxon>
        <taxon>Ravibacter</taxon>
    </lineage>
</organism>
<feature type="transmembrane region" description="Helical" evidence="6">
    <location>
        <begin position="72"/>
        <end position="90"/>
    </location>
</feature>
<dbReference type="InterPro" id="IPR001123">
    <property type="entry name" value="LeuE-type"/>
</dbReference>
<comment type="subcellular location">
    <subcellularLocation>
        <location evidence="1">Cell membrane</location>
        <topology evidence="1">Multi-pass membrane protein</topology>
    </subcellularLocation>
</comment>
<feature type="transmembrane region" description="Helical" evidence="6">
    <location>
        <begin position="179"/>
        <end position="202"/>
    </location>
</feature>
<proteinExistence type="predicted"/>
<name>A0ABP8MDY3_9BACT</name>
<gene>
    <name evidence="7" type="ORF">GCM10023091_43530</name>
</gene>
<dbReference type="Proteomes" id="UP001501508">
    <property type="component" value="Unassembled WGS sequence"/>
</dbReference>
<sequence>MIAAALFGILTGILLCSTFGTVFFSLVQTSVDNGFRDALKIVVGVIICDIIFVFFAIYGTASLPNIPHFEKWLGGTGIVFLAALGSINILKGQPKLVYPTTRVGNFVYYFTTGFLLNGLNPVNFISWVTLATYVRSSLHYDHNQVLIFFAASLLGVFVTESLIAYFAKRFQRLFTPRRILIFNRVTGAVFLAIAGQLLYSVFLKG</sequence>
<evidence type="ECO:0000256" key="3">
    <source>
        <dbReference type="ARBA" id="ARBA00022692"/>
    </source>
</evidence>
<comment type="caution">
    <text evidence="7">The sequence shown here is derived from an EMBL/GenBank/DDBJ whole genome shotgun (WGS) entry which is preliminary data.</text>
</comment>
<keyword evidence="4 6" id="KW-1133">Transmembrane helix</keyword>
<reference evidence="8" key="1">
    <citation type="journal article" date="2019" name="Int. J. Syst. Evol. Microbiol.">
        <title>The Global Catalogue of Microorganisms (GCM) 10K type strain sequencing project: providing services to taxonomists for standard genome sequencing and annotation.</title>
        <authorList>
            <consortium name="The Broad Institute Genomics Platform"/>
            <consortium name="The Broad Institute Genome Sequencing Center for Infectious Disease"/>
            <person name="Wu L."/>
            <person name="Ma J."/>
        </authorList>
    </citation>
    <scope>NUCLEOTIDE SEQUENCE [LARGE SCALE GENOMIC DNA]</scope>
    <source>
        <strain evidence="8">JCM 31920</strain>
    </source>
</reference>
<keyword evidence="3 6" id="KW-0812">Transmembrane</keyword>
<evidence type="ECO:0000256" key="4">
    <source>
        <dbReference type="ARBA" id="ARBA00022989"/>
    </source>
</evidence>
<feature type="transmembrane region" description="Helical" evidence="6">
    <location>
        <begin position="145"/>
        <end position="167"/>
    </location>
</feature>